<evidence type="ECO:0000313" key="11">
    <source>
        <dbReference type="EMBL" id="QDH91493.1"/>
    </source>
</evidence>
<sequence>MRLDRLPPILEVPVKSNVSDYLELVSIIYRDATTRCSADVSDLRDLITIRSRTEHEGLSFLTITLPSFCKAIERCLALGYIDPSFRSTLFRGFPFNGQVPAFLQGVVGQLFSRENGRINDENVSTLDTAPYVDAIRQICLCFNKVQLPCTPEREHAAIESFIAIERSFQELSTPKEVTDEFKSVSSVLWDNIVYNLRYSELLPRHGPGATAERISGNSKYSWQSWYERLDNYFPFFDYAYLTSAVESKEFKGVSFISEDEELPVRVTPVPKTLKGPRIIAIEPVCMQYAQQAIRSVLYDVIEGSRIAGGHVNFRDQSVNQKIALTSSFDGQFATIDLSEASDRVPCDLAMEMFSAYPEFSGLVEACRSKKAVLPDGRIIGPLRKFASMGSALCFPVESMYFYTICVAALLRSQNLPCTPRNCYIVSRSVYVYGDDIIVPTNQAGIVLEYLQKYNCKVNSAKTFTSGSFRESCGVDAFAGKLVTPVYIRQPRPENKQQVSSIISWSATANLFFKKGYVRTAEYMHSICAGILGYYPEISETCSGLGRIYRFGGIKSKIRFNSKLHRPEVRAWIPSAVYRTDELDGYAALQKSLLKLERHQKRPLLGLTLEALSKLDFDFQSTDDPKHLERTALYGAVNLKLRWVPTS</sequence>
<feature type="binding site" evidence="9">
    <location>
        <position position="336"/>
    </location>
    <ligand>
        <name>Mg(2+)</name>
        <dbReference type="ChEBI" id="CHEBI:18420"/>
        <label>2</label>
    </ligand>
</feature>
<keyword evidence="5" id="KW-0547">Nucleotide-binding</keyword>
<dbReference type="EMBL" id="MN036277">
    <property type="protein sequence ID" value="QDH91493.1"/>
    <property type="molecule type" value="Genomic_RNA"/>
</dbReference>
<evidence type="ECO:0000256" key="3">
    <source>
        <dbReference type="ARBA" id="ARBA00022679"/>
    </source>
</evidence>
<comment type="cofactor">
    <cofactor evidence="9">
        <name>Mg(2+)</name>
        <dbReference type="ChEBI" id="CHEBI:18420"/>
    </cofactor>
    <text evidence="9">Binds 2 Mg(2+) per subunit.</text>
</comment>
<evidence type="ECO:0000256" key="5">
    <source>
        <dbReference type="ARBA" id="ARBA00022741"/>
    </source>
</evidence>
<protein>
    <recommendedName>
        <fullName evidence="1">RNA-directed RNA polymerase</fullName>
        <ecNumber evidence="1">2.7.7.48</ecNumber>
    </recommendedName>
    <alternativeName>
        <fullName evidence="7">RNA replicase beta chain</fullName>
    </alternativeName>
</protein>
<keyword evidence="3" id="KW-0808">Transferase</keyword>
<dbReference type="InterPro" id="IPR043502">
    <property type="entry name" value="DNA/RNA_pol_sf"/>
</dbReference>
<dbReference type="InterPro" id="IPR007096">
    <property type="entry name" value="RNA-dir_Rpol_cat_phage"/>
</dbReference>
<feature type="domain" description="RdRp catalytic" evidence="10">
    <location>
        <begin position="321"/>
        <end position="466"/>
    </location>
</feature>
<dbReference type="GO" id="GO:0046872">
    <property type="term" value="F:metal ion binding"/>
    <property type="evidence" value="ECO:0007669"/>
    <property type="project" value="UniProtKB-KW"/>
</dbReference>
<proteinExistence type="predicted"/>
<reference evidence="11" key="1">
    <citation type="submission" date="2019-05" db="EMBL/GenBank/DDBJ databases">
        <title>Metatranscriptomic reconstruction reveals RNA viruses with the potential to shape carbon cycling in soil.</title>
        <authorList>
            <person name="Starr E.P."/>
            <person name="Nuccio E."/>
            <person name="Pett-Ridge J."/>
            <person name="Banfield J.F."/>
            <person name="Firestone M.K."/>
        </authorList>
    </citation>
    <scope>NUCLEOTIDE SEQUENCE</scope>
    <source>
        <strain evidence="11">H4_Rhizo_Litter_21_scaffold_327</strain>
    </source>
</reference>
<dbReference type="EC" id="2.7.7.48" evidence="1"/>
<dbReference type="GO" id="GO:0003968">
    <property type="term" value="F:RNA-directed RNA polymerase activity"/>
    <property type="evidence" value="ECO:0007669"/>
    <property type="project" value="UniProtKB-KW"/>
</dbReference>
<keyword evidence="2 11" id="KW-0696">RNA-directed RNA polymerase</keyword>
<evidence type="ECO:0000256" key="7">
    <source>
        <dbReference type="ARBA" id="ARBA00030248"/>
    </source>
</evidence>
<dbReference type="GO" id="GO:0000166">
    <property type="term" value="F:nucleotide binding"/>
    <property type="evidence" value="ECO:0007669"/>
    <property type="project" value="UniProtKB-KW"/>
</dbReference>
<evidence type="ECO:0000256" key="8">
    <source>
        <dbReference type="ARBA" id="ARBA00048744"/>
    </source>
</evidence>
<evidence type="ECO:0000259" key="10">
    <source>
        <dbReference type="PROSITE" id="PS50522"/>
    </source>
</evidence>
<evidence type="ECO:0000256" key="2">
    <source>
        <dbReference type="ARBA" id="ARBA00022484"/>
    </source>
</evidence>
<dbReference type="SUPFAM" id="SSF56672">
    <property type="entry name" value="DNA/RNA polymerases"/>
    <property type="match status" value="1"/>
</dbReference>
<evidence type="ECO:0000256" key="1">
    <source>
        <dbReference type="ARBA" id="ARBA00012494"/>
    </source>
</evidence>
<keyword evidence="6" id="KW-0693">Viral RNA replication</keyword>
<feature type="binding site" evidence="9">
    <location>
        <position position="435"/>
    </location>
    <ligand>
        <name>Mg(2+)</name>
        <dbReference type="ChEBI" id="CHEBI:18420"/>
        <label>2</label>
    </ligand>
</feature>
<name>A0A514DD10_9VIRU</name>
<accession>A0A514DD10</accession>
<dbReference type="PROSITE" id="PS50522">
    <property type="entry name" value="RDRP_PHAGE"/>
    <property type="match status" value="1"/>
</dbReference>
<evidence type="ECO:0000256" key="6">
    <source>
        <dbReference type="ARBA" id="ARBA00022953"/>
    </source>
</evidence>
<evidence type="ECO:0000256" key="4">
    <source>
        <dbReference type="ARBA" id="ARBA00022695"/>
    </source>
</evidence>
<dbReference type="Pfam" id="PF03431">
    <property type="entry name" value="RNA_replicase_B"/>
    <property type="match status" value="1"/>
</dbReference>
<gene>
    <name evidence="11" type="ORF">H4RhizoLitter21327_000004</name>
</gene>
<keyword evidence="4" id="KW-0548">Nucleotidyltransferase</keyword>
<comment type="catalytic activity">
    <reaction evidence="8">
        <text>RNA(n) + a ribonucleoside 5'-triphosphate = RNA(n+1) + diphosphate</text>
        <dbReference type="Rhea" id="RHEA:21248"/>
        <dbReference type="Rhea" id="RHEA-COMP:14527"/>
        <dbReference type="Rhea" id="RHEA-COMP:17342"/>
        <dbReference type="ChEBI" id="CHEBI:33019"/>
        <dbReference type="ChEBI" id="CHEBI:61557"/>
        <dbReference type="ChEBI" id="CHEBI:140395"/>
        <dbReference type="EC" id="2.7.7.48"/>
    </reaction>
</comment>
<evidence type="ECO:0000256" key="9">
    <source>
        <dbReference type="PIRSR" id="PIRSR605093-1"/>
    </source>
</evidence>
<dbReference type="GO" id="GO:0039694">
    <property type="term" value="P:viral RNA genome replication"/>
    <property type="evidence" value="ECO:0007669"/>
    <property type="project" value="InterPro"/>
</dbReference>
<keyword evidence="9" id="KW-0479">Metal-binding</keyword>
<feature type="binding site" evidence="9">
    <location>
        <position position="434"/>
    </location>
    <ligand>
        <name>Mg(2+)</name>
        <dbReference type="ChEBI" id="CHEBI:18420"/>
        <label>2</label>
    </ligand>
</feature>
<organism evidence="11">
    <name type="scientific">Leviviridae sp</name>
    <dbReference type="NCBI Taxonomy" id="2027243"/>
    <lineage>
        <taxon>Viruses</taxon>
        <taxon>Riboviria</taxon>
        <taxon>Orthornavirae</taxon>
        <taxon>Lenarviricota</taxon>
        <taxon>Leviviricetes</taxon>
        <taxon>Norzivirales</taxon>
        <taxon>Fiersviridae</taxon>
    </lineage>
</organism>
<keyword evidence="9" id="KW-0460">Magnesium</keyword>
<dbReference type="InterPro" id="IPR005093">
    <property type="entry name" value="RNArep_beta"/>
</dbReference>